<evidence type="ECO:0000313" key="2">
    <source>
        <dbReference type="Proteomes" id="UP000326241"/>
    </source>
</evidence>
<dbReference type="AlphaFoldDB" id="A0A5E6S612"/>
<gene>
    <name evidence="1" type="ORF">PS624_02037</name>
</gene>
<proteinExistence type="predicted"/>
<evidence type="ECO:0000313" key="1">
    <source>
        <dbReference type="EMBL" id="VVM75602.1"/>
    </source>
</evidence>
<organism evidence="1 2">
    <name type="scientific">Pseudomonas fluorescens</name>
    <dbReference type="NCBI Taxonomy" id="294"/>
    <lineage>
        <taxon>Bacteria</taxon>
        <taxon>Pseudomonadati</taxon>
        <taxon>Pseudomonadota</taxon>
        <taxon>Gammaproteobacteria</taxon>
        <taxon>Pseudomonadales</taxon>
        <taxon>Pseudomonadaceae</taxon>
        <taxon>Pseudomonas</taxon>
    </lineage>
</organism>
<accession>A0A5E6S612</accession>
<reference evidence="1 2" key="1">
    <citation type="submission" date="2019-09" db="EMBL/GenBank/DDBJ databases">
        <authorList>
            <person name="Chandra G."/>
            <person name="Truman W A."/>
        </authorList>
    </citation>
    <scope>NUCLEOTIDE SEQUENCE [LARGE SCALE GENOMIC DNA]</scope>
    <source>
        <strain evidence="1">PS624</strain>
    </source>
</reference>
<protein>
    <submittedName>
        <fullName evidence="1">Uncharacterized protein</fullName>
    </submittedName>
</protein>
<sequence length="90" mass="10490">MPENRHLSLCKHFTPDLQSNHSKPLASAALGSRIVLMRRDILPLAYELNVLMITVGVNLKRYEPFRLIEDQAIQAWHSREVDFKIDYDRS</sequence>
<dbReference type="EMBL" id="CABVGZ010000016">
    <property type="protein sequence ID" value="VVM75602.1"/>
    <property type="molecule type" value="Genomic_DNA"/>
</dbReference>
<dbReference type="Proteomes" id="UP000326241">
    <property type="component" value="Unassembled WGS sequence"/>
</dbReference>
<name>A0A5E6S612_PSEFL</name>